<proteinExistence type="inferred from homology"/>
<evidence type="ECO:0000256" key="4">
    <source>
        <dbReference type="ARBA" id="ARBA00022490"/>
    </source>
</evidence>
<evidence type="ECO:0000256" key="3">
    <source>
        <dbReference type="ARBA" id="ARBA00019010"/>
    </source>
</evidence>
<comment type="similarity">
    <text evidence="2">Belongs to the TsaE family.</text>
</comment>
<evidence type="ECO:0000256" key="9">
    <source>
        <dbReference type="ARBA" id="ARBA00022842"/>
    </source>
</evidence>
<reference evidence="11 12" key="1">
    <citation type="submission" date="2022-07" db="EMBL/GenBank/DDBJ databases">
        <title>Bombella genomes.</title>
        <authorList>
            <person name="Harer L."/>
            <person name="Styblova S."/>
            <person name="Ehrmann M."/>
        </authorList>
    </citation>
    <scope>NUCLEOTIDE SEQUENCE [LARGE SCALE GENOMIC DNA]</scope>
    <source>
        <strain evidence="11 12">TMW 2.2556</strain>
    </source>
</reference>
<keyword evidence="4" id="KW-0963">Cytoplasm</keyword>
<protein>
    <recommendedName>
        <fullName evidence="3">tRNA threonylcarbamoyladenosine biosynthesis protein TsaE</fullName>
    </recommendedName>
    <alternativeName>
        <fullName evidence="10">t(6)A37 threonylcarbamoyladenosine biosynthesis protein TsaE</fullName>
    </alternativeName>
</protein>
<keyword evidence="7" id="KW-0547">Nucleotide-binding</keyword>
<dbReference type="InterPro" id="IPR003442">
    <property type="entry name" value="T6A_TsaE"/>
</dbReference>
<dbReference type="Gene3D" id="3.40.50.300">
    <property type="entry name" value="P-loop containing nucleotide triphosphate hydrolases"/>
    <property type="match status" value="1"/>
</dbReference>
<dbReference type="PANTHER" id="PTHR33540:SF2">
    <property type="entry name" value="TRNA THREONYLCARBAMOYLADENOSINE BIOSYNTHESIS PROTEIN TSAE"/>
    <property type="match status" value="1"/>
</dbReference>
<keyword evidence="9" id="KW-0460">Magnesium</keyword>
<comment type="subcellular location">
    <subcellularLocation>
        <location evidence="1">Cytoplasm</location>
    </subcellularLocation>
</comment>
<name>A0ABT3WLW5_9PROT</name>
<dbReference type="RefSeq" id="WP_266137791.1">
    <property type="nucleotide sequence ID" value="NZ_JANIDX010000005.1"/>
</dbReference>
<dbReference type="PANTHER" id="PTHR33540">
    <property type="entry name" value="TRNA THREONYLCARBAMOYLADENOSINE BIOSYNTHESIS PROTEIN TSAE"/>
    <property type="match status" value="1"/>
</dbReference>
<gene>
    <name evidence="11" type="primary">tsaE</name>
    <name evidence="11" type="ORF">NQF89_06300</name>
</gene>
<dbReference type="Pfam" id="PF02367">
    <property type="entry name" value="TsaE"/>
    <property type="match status" value="1"/>
</dbReference>
<keyword evidence="5" id="KW-0819">tRNA processing</keyword>
<evidence type="ECO:0000313" key="12">
    <source>
        <dbReference type="Proteomes" id="UP001165575"/>
    </source>
</evidence>
<evidence type="ECO:0000256" key="6">
    <source>
        <dbReference type="ARBA" id="ARBA00022723"/>
    </source>
</evidence>
<comment type="caution">
    <text evidence="11">The sequence shown here is derived from an EMBL/GenBank/DDBJ whole genome shotgun (WGS) entry which is preliminary data.</text>
</comment>
<evidence type="ECO:0000256" key="5">
    <source>
        <dbReference type="ARBA" id="ARBA00022694"/>
    </source>
</evidence>
<sequence length="160" mass="17851">MVLLMDVRLSSPEQTAVFARHVAGLLQRGDCLALHGEMGAGKSSFARALIRALADDEALEVPSPTFALVQSYNTTLGLVFHYDLWRLSSPDELYELSWDDACEGIMLVEWPDRAAELLPEGAFHLTFTPGATEQERHIAFHGWPEERLDTLAMMYEGNQS</sequence>
<evidence type="ECO:0000256" key="7">
    <source>
        <dbReference type="ARBA" id="ARBA00022741"/>
    </source>
</evidence>
<dbReference type="NCBIfam" id="TIGR00150">
    <property type="entry name" value="T6A_YjeE"/>
    <property type="match status" value="1"/>
</dbReference>
<evidence type="ECO:0000256" key="2">
    <source>
        <dbReference type="ARBA" id="ARBA00007599"/>
    </source>
</evidence>
<keyword evidence="12" id="KW-1185">Reference proteome</keyword>
<dbReference type="SUPFAM" id="SSF52540">
    <property type="entry name" value="P-loop containing nucleoside triphosphate hydrolases"/>
    <property type="match status" value="1"/>
</dbReference>
<evidence type="ECO:0000256" key="1">
    <source>
        <dbReference type="ARBA" id="ARBA00004496"/>
    </source>
</evidence>
<evidence type="ECO:0000313" key="11">
    <source>
        <dbReference type="EMBL" id="MCX5620031.1"/>
    </source>
</evidence>
<dbReference type="Proteomes" id="UP001165575">
    <property type="component" value="Unassembled WGS sequence"/>
</dbReference>
<dbReference type="EMBL" id="JANIDX010000005">
    <property type="protein sequence ID" value="MCX5620031.1"/>
    <property type="molecule type" value="Genomic_DNA"/>
</dbReference>
<keyword evidence="8" id="KW-0067">ATP-binding</keyword>
<keyword evidence="6" id="KW-0479">Metal-binding</keyword>
<evidence type="ECO:0000256" key="10">
    <source>
        <dbReference type="ARBA" id="ARBA00032441"/>
    </source>
</evidence>
<accession>A0ABT3WLW5</accession>
<organism evidence="11 12">
    <name type="scientific">Bombella pollinis</name>
    <dbReference type="NCBI Taxonomy" id="2967337"/>
    <lineage>
        <taxon>Bacteria</taxon>
        <taxon>Pseudomonadati</taxon>
        <taxon>Pseudomonadota</taxon>
        <taxon>Alphaproteobacteria</taxon>
        <taxon>Acetobacterales</taxon>
        <taxon>Acetobacteraceae</taxon>
        <taxon>Bombella</taxon>
    </lineage>
</organism>
<evidence type="ECO:0000256" key="8">
    <source>
        <dbReference type="ARBA" id="ARBA00022840"/>
    </source>
</evidence>
<dbReference type="InterPro" id="IPR027417">
    <property type="entry name" value="P-loop_NTPase"/>
</dbReference>